<feature type="transmembrane region" description="Helical" evidence="1">
    <location>
        <begin position="43"/>
        <end position="62"/>
    </location>
</feature>
<accession>A0AAU7VJH0</accession>
<dbReference type="InterPro" id="IPR021529">
    <property type="entry name" value="DUF2798"/>
</dbReference>
<gene>
    <name evidence="2" type="ORF">PRVXT_002291</name>
</gene>
<keyword evidence="1" id="KW-0472">Membrane</keyword>
<evidence type="ECO:0000313" key="2">
    <source>
        <dbReference type="EMBL" id="XBX74260.1"/>
    </source>
</evidence>
<dbReference type="EMBL" id="CP158367">
    <property type="protein sequence ID" value="XBX74260.1"/>
    <property type="molecule type" value="Genomic_DNA"/>
</dbReference>
<feature type="transmembrane region" description="Helical" evidence="1">
    <location>
        <begin position="9"/>
        <end position="31"/>
    </location>
</feature>
<dbReference type="RefSeq" id="WP_350343014.1">
    <property type="nucleotide sequence ID" value="NZ_CP158367.1"/>
</dbReference>
<reference evidence="2" key="1">
    <citation type="journal article" date="2013" name="Extremophiles">
        <title>Proteinivorax tanatarense gen. nov., sp. nov., an anaerobic, haloalkaliphilic, proteolytic bacterium isolated from a decaying algal bloom, and proposal of Proteinivoraceae fam. nov.</title>
        <authorList>
            <person name="Kevbrin V."/>
            <person name="Boltyanskaya Y."/>
            <person name="Zhilina T."/>
            <person name="Kolganova T."/>
            <person name="Lavrentjeva E."/>
            <person name="Kuznetsov B."/>
        </authorList>
    </citation>
    <scope>NUCLEOTIDE SEQUENCE</scope>
    <source>
        <strain evidence="2">Z-910T</strain>
    </source>
</reference>
<protein>
    <submittedName>
        <fullName evidence="2">DUF2798 domain-containing protein</fullName>
    </submittedName>
</protein>
<organism evidence="2">
    <name type="scientific">Proteinivorax tanatarense</name>
    <dbReference type="NCBI Taxonomy" id="1260629"/>
    <lineage>
        <taxon>Bacteria</taxon>
        <taxon>Bacillati</taxon>
        <taxon>Bacillota</taxon>
        <taxon>Clostridia</taxon>
        <taxon>Eubacteriales</taxon>
        <taxon>Proteinivoracaceae</taxon>
        <taxon>Proteinivorax</taxon>
    </lineage>
</organism>
<evidence type="ECO:0000256" key="1">
    <source>
        <dbReference type="SAM" id="Phobius"/>
    </source>
</evidence>
<proteinExistence type="predicted"/>
<sequence>MKIKKKYKGVLFSCLAAVFISVPMAFIMVIINHGFVEGFFWQFLKSAIVGIAISIPLANVFIPLAEKVVNKVVEE</sequence>
<name>A0AAU7VJH0_9FIRM</name>
<reference evidence="2" key="2">
    <citation type="submission" date="2024-06" db="EMBL/GenBank/DDBJ databases">
        <authorList>
            <person name="Petrova K.O."/>
            <person name="Toshchakov S.V."/>
            <person name="Boltjanskaja Y.V."/>
            <person name="Kevbrin V."/>
        </authorList>
    </citation>
    <scope>NUCLEOTIDE SEQUENCE</scope>
    <source>
        <strain evidence="2">Z-910T</strain>
    </source>
</reference>
<dbReference type="Pfam" id="PF11391">
    <property type="entry name" value="DUF2798"/>
    <property type="match status" value="1"/>
</dbReference>
<keyword evidence="1" id="KW-1133">Transmembrane helix</keyword>
<keyword evidence="1" id="KW-0812">Transmembrane</keyword>
<dbReference type="AlphaFoldDB" id="A0AAU7VJH0"/>